<dbReference type="AlphaFoldDB" id="A0A2H1EBT2"/>
<accession>A0A2H1EBT2</accession>
<name>A0A2H1EBT2_9FLAO</name>
<dbReference type="PROSITE" id="PS51257">
    <property type="entry name" value="PROKAR_LIPOPROTEIN"/>
    <property type="match status" value="1"/>
</dbReference>
<keyword evidence="3" id="KW-1185">Reference proteome</keyword>
<protein>
    <submittedName>
        <fullName evidence="2">Probable lipoprotein</fullName>
    </submittedName>
</protein>
<dbReference type="GeneID" id="47723813"/>
<dbReference type="OrthoDB" id="1451030at2"/>
<proteinExistence type="predicted"/>
<gene>
    <name evidence="2" type="ORF">MARIT_2339</name>
</gene>
<sequence length="419" mass="47218">MKIIKSVLYLLLITFIVSCSSEALVAPSLTGDVSVTLINKGVTEVVEGEEKELSYEVILNTSFDKDIVLTFDLENLVNYPNLLSITNEVKIAKNQTKGILSIKTKRKSDAENILIENVNFKIQLVAYKGISNKILLANDYIITIKKEEGFTPLTQVQKDLLEYYKKKGINLTMWIGKIPVKTIVKTAPEGSFAPFDISETKEYTGVTHITLSKKATKEKPLLVMTRNAFGLTEYLQYVFRHETILNTTDWNHPDVNIAPPAPKAVLKALGNARVTKWKNKEYSFNVKVDEIEFKADGSIAFVGENGSYSLDTNFLDPDRKYNQSAINFEYEFPLWDELVALAKENARLKEDIVQGGSIHPNSYIGYSPILTDDWGGGYWVAPKANYDTIKREMNFVFNTDHENSGDYDTVTVKFTGLNN</sequence>
<reference evidence="2 3" key="1">
    <citation type="submission" date="2016-11" db="EMBL/GenBank/DDBJ databases">
        <authorList>
            <person name="Jaros S."/>
            <person name="Januszkiewicz K."/>
            <person name="Wedrychowicz H."/>
        </authorList>
    </citation>
    <scope>NUCLEOTIDE SEQUENCE [LARGE SCALE GENOMIC DNA]</scope>
    <source>
        <strain evidence="2">NCIMB 2154T</strain>
    </source>
</reference>
<keyword evidence="2" id="KW-0449">Lipoprotein</keyword>
<dbReference type="Proteomes" id="UP000231564">
    <property type="component" value="Chromosome MARIT"/>
</dbReference>
<organism evidence="2 3">
    <name type="scientific">Tenacibaculum maritimum NCIMB 2154</name>
    <dbReference type="NCBI Taxonomy" id="1349785"/>
    <lineage>
        <taxon>Bacteria</taxon>
        <taxon>Pseudomonadati</taxon>
        <taxon>Bacteroidota</taxon>
        <taxon>Flavobacteriia</taxon>
        <taxon>Flavobacteriales</taxon>
        <taxon>Flavobacteriaceae</taxon>
        <taxon>Tenacibaculum</taxon>
    </lineage>
</organism>
<dbReference type="STRING" id="1349785.GCA_000509405_02132"/>
<dbReference type="RefSeq" id="WP_106381725.1">
    <property type="nucleotide sequence ID" value="NZ_BAUG01000009.1"/>
</dbReference>
<evidence type="ECO:0000256" key="1">
    <source>
        <dbReference type="SAM" id="SignalP"/>
    </source>
</evidence>
<feature type="chain" id="PRO_5013722493" evidence="1">
    <location>
        <begin position="26"/>
        <end position="419"/>
    </location>
</feature>
<keyword evidence="1" id="KW-0732">Signal</keyword>
<evidence type="ECO:0000313" key="3">
    <source>
        <dbReference type="Proteomes" id="UP000231564"/>
    </source>
</evidence>
<dbReference type="Pfam" id="PF16283">
    <property type="entry name" value="DUF4929"/>
    <property type="match status" value="1"/>
</dbReference>
<dbReference type="EMBL" id="LT634361">
    <property type="protein sequence ID" value="SFZ83897.1"/>
    <property type="molecule type" value="Genomic_DNA"/>
</dbReference>
<evidence type="ECO:0000313" key="2">
    <source>
        <dbReference type="EMBL" id="SFZ83897.1"/>
    </source>
</evidence>
<feature type="signal peptide" evidence="1">
    <location>
        <begin position="1"/>
        <end position="25"/>
    </location>
</feature>
<dbReference type="InterPro" id="IPR032562">
    <property type="entry name" value="DUF4929"/>
</dbReference>
<dbReference type="KEGG" id="tmar:MARIT_2339"/>